<dbReference type="AlphaFoldDB" id="A0A5C1Q863"/>
<evidence type="ECO:0008006" key="3">
    <source>
        <dbReference type="Google" id="ProtNLM"/>
    </source>
</evidence>
<dbReference type="RefSeq" id="WP_149567483.1">
    <property type="nucleotide sequence ID" value="NZ_CP035807.1"/>
</dbReference>
<keyword evidence="2" id="KW-1185">Reference proteome</keyword>
<proteinExistence type="predicted"/>
<sequence length="533" mass="62423">MDRDTIIEDLNEYYTKKTLILLLTYMGVKFSEGLSKNEIIELVVDSFKSELNINILLRSISLEAKKVVEYLTWEGISTLPVIDSIYHTKISLDDYYYNTKDEFIKNFKNYNSREIAFSNGLRTLFKKYINRPIISLNQLDGDILLADTFLYQNLDGVLNYIKHENLKERGLKKKVLLKSITKFKKYFPISGDLVDLRITYILKFFINTSFKESSLKTLQGFISRYKMGSLFNENIDFYHFYPHIKGINSNININIFLKRGRTSFLNRVGSLAENSWIDINYIIRELSLGEDTQIFDTSYFGPLLSVKVEPQPYNNYSRTLNLKYKSDNEKYLITPMFKGIVLLLFTIGVADIVFKDSEPTHFRMTEFGKRVFGLPSRFKERVLNNYSYKFSSSRLFITTSGRDSGKELFFNRIGELLGKGVYKVSYSSFIKECKTQRDIDTNMKTLLSLLPEDVPTVWSDFISKCTDRIYPVYNEQELIVVNFPKENSDFIFEITEDPKLRDLFLMVEGFKGAFSRKNYAEFKRVLKERGYFL</sequence>
<evidence type="ECO:0000313" key="1">
    <source>
        <dbReference type="EMBL" id="QEN04235.1"/>
    </source>
</evidence>
<protein>
    <recommendedName>
        <fullName evidence="3">Helicase XPB/Ssl2 N-terminal domain-containing protein</fullName>
    </recommendedName>
</protein>
<dbReference type="KEGG" id="sper:EW093_05785"/>
<organism evidence="1 2">
    <name type="scientific">Thiospirochaeta perfilievii</name>
    <dbReference type="NCBI Taxonomy" id="252967"/>
    <lineage>
        <taxon>Bacteria</taxon>
        <taxon>Pseudomonadati</taxon>
        <taxon>Spirochaetota</taxon>
        <taxon>Spirochaetia</taxon>
        <taxon>Spirochaetales</taxon>
        <taxon>Spirochaetaceae</taxon>
        <taxon>Thiospirochaeta</taxon>
    </lineage>
</organism>
<accession>A0A5C1Q863</accession>
<name>A0A5C1Q863_9SPIO</name>
<gene>
    <name evidence="1" type="ORF">EW093_05785</name>
</gene>
<dbReference type="EMBL" id="CP035807">
    <property type="protein sequence ID" value="QEN04235.1"/>
    <property type="molecule type" value="Genomic_DNA"/>
</dbReference>
<evidence type="ECO:0000313" key="2">
    <source>
        <dbReference type="Proteomes" id="UP000323824"/>
    </source>
</evidence>
<reference evidence="1 2" key="1">
    <citation type="submission" date="2019-02" db="EMBL/GenBank/DDBJ databases">
        <authorList>
            <person name="Fomenkov A."/>
            <person name="Dubinina G."/>
            <person name="Grabovich M."/>
            <person name="Vincze T."/>
            <person name="Roberts R.J."/>
        </authorList>
    </citation>
    <scope>NUCLEOTIDE SEQUENCE [LARGE SCALE GENOMIC DNA]</scope>
    <source>
        <strain evidence="1 2">P</strain>
    </source>
</reference>
<reference evidence="1 2" key="2">
    <citation type="submission" date="2019-09" db="EMBL/GenBank/DDBJ databases">
        <title>Complete Genome Sequence and Methylome Analysis of free living Spirochaetas.</title>
        <authorList>
            <person name="Leshcheva N."/>
            <person name="Mikheeva N."/>
        </authorList>
    </citation>
    <scope>NUCLEOTIDE SEQUENCE [LARGE SCALE GENOMIC DNA]</scope>
    <source>
        <strain evidence="1 2">P</strain>
    </source>
</reference>
<dbReference type="Proteomes" id="UP000323824">
    <property type="component" value="Chromosome"/>
</dbReference>